<dbReference type="InterPro" id="IPR051783">
    <property type="entry name" value="NAD(P)-dependent_oxidoreduct"/>
</dbReference>
<dbReference type="SUPFAM" id="SSF51735">
    <property type="entry name" value="NAD(P)-binding Rossmann-fold domains"/>
    <property type="match status" value="1"/>
</dbReference>
<dbReference type="Pfam" id="PF05368">
    <property type="entry name" value="NmrA"/>
    <property type="match status" value="1"/>
</dbReference>
<sequence>MYAPSMSTYPARTEPQTIFFLGATGYLGSVVLAQLAEQAPQHKVVVLLRPGGSSVSTTTSPVPGAASVQEKLNCLKLIHPNIVGVVEGSLDDKEAIAKACEEVDLVLNCASSDHLDSVEATLEGLERNSAAHPGRPPIYIHVSGCGILSDNARGEFKKAEDIPEYSDIGFDLKSSVPQTNMHLPSDIPIFEAGIREKNPIRSLILFPGQIYGIATAGGQPTTLWIRIFLSMARAGGFVGTWGPGHNSMNNIHVVDVASATTLLVLRAIAGTAPEGKDGIYFCGSMERKVPYREWTELMGNILYEKGYIKEKGTRPLAETIVEPLGHYGWSLLGGNQFARPERLATLGWEPVETAKQDMMASLPLMIEQALSEVDWVPTVQV</sequence>
<dbReference type="InterPro" id="IPR036291">
    <property type="entry name" value="NAD(P)-bd_dom_sf"/>
</dbReference>
<dbReference type="Proteomes" id="UP000613580">
    <property type="component" value="Unassembled WGS sequence"/>
</dbReference>
<proteinExistence type="predicted"/>
<dbReference type="GO" id="GO:0004029">
    <property type="term" value="F:aldehyde dehydrogenase (NAD+) activity"/>
    <property type="evidence" value="ECO:0007669"/>
    <property type="project" value="TreeGrafter"/>
</dbReference>
<keyword evidence="3" id="KW-1185">Reference proteome</keyword>
<dbReference type="Gene3D" id="3.40.50.720">
    <property type="entry name" value="NAD(P)-binding Rossmann-like Domain"/>
    <property type="match status" value="1"/>
</dbReference>
<organism evidence="2 3">
    <name type="scientific">Mycena chlorophos</name>
    <name type="common">Agaric fungus</name>
    <name type="synonym">Agaricus chlorophos</name>
    <dbReference type="NCBI Taxonomy" id="658473"/>
    <lineage>
        <taxon>Eukaryota</taxon>
        <taxon>Fungi</taxon>
        <taxon>Dikarya</taxon>
        <taxon>Basidiomycota</taxon>
        <taxon>Agaricomycotina</taxon>
        <taxon>Agaricomycetes</taxon>
        <taxon>Agaricomycetidae</taxon>
        <taxon>Agaricales</taxon>
        <taxon>Marasmiineae</taxon>
        <taxon>Mycenaceae</taxon>
        <taxon>Mycena</taxon>
    </lineage>
</organism>
<dbReference type="EMBL" id="JACAZE010000003">
    <property type="protein sequence ID" value="KAF7319167.1"/>
    <property type="molecule type" value="Genomic_DNA"/>
</dbReference>
<protein>
    <recommendedName>
        <fullName evidence="1">NmrA-like domain-containing protein</fullName>
    </recommendedName>
</protein>
<accession>A0A8H6TM04</accession>
<dbReference type="AlphaFoldDB" id="A0A8H6TM04"/>
<evidence type="ECO:0000313" key="3">
    <source>
        <dbReference type="Proteomes" id="UP000613580"/>
    </source>
</evidence>
<dbReference type="PANTHER" id="PTHR48079:SF6">
    <property type="entry name" value="NAD(P)-BINDING DOMAIN-CONTAINING PROTEIN-RELATED"/>
    <property type="match status" value="1"/>
</dbReference>
<evidence type="ECO:0000313" key="2">
    <source>
        <dbReference type="EMBL" id="KAF7319167.1"/>
    </source>
</evidence>
<gene>
    <name evidence="2" type="ORF">HMN09_00253200</name>
</gene>
<dbReference type="InterPro" id="IPR008030">
    <property type="entry name" value="NmrA-like"/>
</dbReference>
<dbReference type="PANTHER" id="PTHR48079">
    <property type="entry name" value="PROTEIN YEEZ"/>
    <property type="match status" value="1"/>
</dbReference>
<name>A0A8H6TM04_MYCCL</name>
<dbReference type="OrthoDB" id="2130169at2759"/>
<dbReference type="GO" id="GO:0005737">
    <property type="term" value="C:cytoplasm"/>
    <property type="evidence" value="ECO:0007669"/>
    <property type="project" value="TreeGrafter"/>
</dbReference>
<evidence type="ECO:0000259" key="1">
    <source>
        <dbReference type="Pfam" id="PF05368"/>
    </source>
</evidence>
<reference evidence="2" key="1">
    <citation type="submission" date="2020-05" db="EMBL/GenBank/DDBJ databases">
        <title>Mycena genomes resolve the evolution of fungal bioluminescence.</title>
        <authorList>
            <person name="Tsai I.J."/>
        </authorList>
    </citation>
    <scope>NUCLEOTIDE SEQUENCE</scope>
    <source>
        <strain evidence="2">110903Hualien_Pintung</strain>
    </source>
</reference>
<feature type="domain" description="NmrA-like" evidence="1">
    <location>
        <begin position="16"/>
        <end position="111"/>
    </location>
</feature>
<comment type="caution">
    <text evidence="2">The sequence shown here is derived from an EMBL/GenBank/DDBJ whole genome shotgun (WGS) entry which is preliminary data.</text>
</comment>